<accession>A0ABX2RLC6</accession>
<feature type="domain" description="Tetrapyrrole biosynthesis uroporphyrinogen III synthase" evidence="1">
    <location>
        <begin position="60"/>
        <end position="272"/>
    </location>
</feature>
<sequence length="406" mass="43948">MSETSCHEELRWEKRLTTCCTAGNVPETHRPQTPRMTSTGAGPTLTGYTVVVTDSGQQHVAALLRQHGAVIVDLPVLRTVPGYRDARLRIATRRLIQAPVDHVLATTAAGWTRWLSAAAAWGLADPLRSGLSSASILSMNESVSASLVETGFTHDWVSSTGDLGEAVTWLLGRDPVSRRVAVTADDALPARSIDRLRTHGIEVMVVPTRGSARAVGLAPLNRLAQMVIQREVHAVTFATAAGARALVDFTTRAGRGYLLLRALATDVAVATAQAESASFFRSRDIPVSWAADGSPDELARHLVEVLVARRRQFRARGHRFTVQGNAVLVNGTTIRLGSRPATVMRSLADYPGHTLSRSTIERFVPMSHRAGSFGADQAVWRLRAELGDYGWLVATDIGRGYRLIVD</sequence>
<dbReference type="Gene3D" id="1.10.10.10">
    <property type="entry name" value="Winged helix-like DNA-binding domain superfamily/Winged helix DNA-binding domain"/>
    <property type="match status" value="1"/>
</dbReference>
<dbReference type="Proteomes" id="UP000631553">
    <property type="component" value="Unassembled WGS sequence"/>
</dbReference>
<dbReference type="InterPro" id="IPR036388">
    <property type="entry name" value="WH-like_DNA-bd_sf"/>
</dbReference>
<dbReference type="PANTHER" id="PTHR40082:SF1">
    <property type="entry name" value="BLR5956 PROTEIN"/>
    <property type="match status" value="1"/>
</dbReference>
<dbReference type="GO" id="GO:0004852">
    <property type="term" value="F:uroporphyrinogen-III synthase activity"/>
    <property type="evidence" value="ECO:0007669"/>
    <property type="project" value="UniProtKB-EC"/>
</dbReference>
<dbReference type="Pfam" id="PF02602">
    <property type="entry name" value="HEM4"/>
    <property type="match status" value="1"/>
</dbReference>
<comment type="caution">
    <text evidence="2">The sequence shown here is derived from an EMBL/GenBank/DDBJ whole genome shotgun (WGS) entry which is preliminary data.</text>
</comment>
<dbReference type="Gene3D" id="3.40.50.10090">
    <property type="match status" value="2"/>
</dbReference>
<dbReference type="RefSeq" id="WP_179803440.1">
    <property type="nucleotide sequence ID" value="NZ_JACCCQ010000001.1"/>
</dbReference>
<reference evidence="2 3" key="1">
    <citation type="submission" date="2020-07" db="EMBL/GenBank/DDBJ databases">
        <title>Sequencing the genomes of 1000 actinobacteria strains.</title>
        <authorList>
            <person name="Klenk H.-P."/>
        </authorList>
    </citation>
    <scope>NUCLEOTIDE SEQUENCE [LARGE SCALE GENOMIC DNA]</scope>
    <source>
        <strain evidence="2 3">DSM 43814</strain>
    </source>
</reference>
<dbReference type="InterPro" id="IPR036108">
    <property type="entry name" value="4pyrrol_syn_uPrphyn_synt_sf"/>
</dbReference>
<dbReference type="InterPro" id="IPR016032">
    <property type="entry name" value="Sig_transdc_resp-reg_C-effctor"/>
</dbReference>
<evidence type="ECO:0000259" key="1">
    <source>
        <dbReference type="Pfam" id="PF02602"/>
    </source>
</evidence>
<dbReference type="SUPFAM" id="SSF69618">
    <property type="entry name" value="HemD-like"/>
    <property type="match status" value="1"/>
</dbReference>
<dbReference type="InterPro" id="IPR039793">
    <property type="entry name" value="UROS/Hem4"/>
</dbReference>
<name>A0ABX2RLC6_9ACTN</name>
<proteinExistence type="predicted"/>
<organism evidence="2 3">
    <name type="scientific">Micromonospora purpureochromogenes</name>
    <dbReference type="NCBI Taxonomy" id="47872"/>
    <lineage>
        <taxon>Bacteria</taxon>
        <taxon>Bacillati</taxon>
        <taxon>Actinomycetota</taxon>
        <taxon>Actinomycetes</taxon>
        <taxon>Micromonosporales</taxon>
        <taxon>Micromonosporaceae</taxon>
        <taxon>Micromonospora</taxon>
    </lineage>
</organism>
<keyword evidence="2" id="KW-0456">Lyase</keyword>
<dbReference type="EMBL" id="JACCCQ010000001">
    <property type="protein sequence ID" value="NYF57318.1"/>
    <property type="molecule type" value="Genomic_DNA"/>
</dbReference>
<dbReference type="PANTHER" id="PTHR40082">
    <property type="entry name" value="BLR5956 PROTEIN"/>
    <property type="match status" value="1"/>
</dbReference>
<protein>
    <submittedName>
        <fullName evidence="2">Uroporphyrinogen-III synthase</fullName>
        <ecNumber evidence="2">4.2.1.75</ecNumber>
    </submittedName>
</protein>
<gene>
    <name evidence="2" type="ORF">HDA35_003149</name>
</gene>
<dbReference type="EC" id="4.2.1.75" evidence="2"/>
<keyword evidence="3" id="KW-1185">Reference proteome</keyword>
<evidence type="ECO:0000313" key="2">
    <source>
        <dbReference type="EMBL" id="NYF57318.1"/>
    </source>
</evidence>
<dbReference type="SUPFAM" id="SSF46894">
    <property type="entry name" value="C-terminal effector domain of the bipartite response regulators"/>
    <property type="match status" value="1"/>
</dbReference>
<evidence type="ECO:0000313" key="3">
    <source>
        <dbReference type="Proteomes" id="UP000631553"/>
    </source>
</evidence>
<dbReference type="InterPro" id="IPR003754">
    <property type="entry name" value="4pyrrol_synth_uPrphyn_synth"/>
</dbReference>